<feature type="domain" description="PKS/mFAS DH" evidence="3">
    <location>
        <begin position="1"/>
        <end position="187"/>
    </location>
</feature>
<dbReference type="Pfam" id="PF22953">
    <property type="entry name" value="SpnB_Rossmann"/>
    <property type="match status" value="1"/>
</dbReference>
<dbReference type="InterPro" id="IPR036291">
    <property type="entry name" value="NAD(P)-bd_dom_sf"/>
</dbReference>
<dbReference type="Proteomes" id="UP000322810">
    <property type="component" value="Unassembled WGS sequence"/>
</dbReference>
<dbReference type="PANTHER" id="PTHR43775:SF51">
    <property type="entry name" value="INACTIVE PHENOLPHTHIOCEROL SYNTHESIS POLYKETIDE SYNTHASE TYPE I PKS1-RELATED"/>
    <property type="match status" value="1"/>
</dbReference>
<dbReference type="InterPro" id="IPR055123">
    <property type="entry name" value="SpnB-like_Rossmann"/>
</dbReference>
<sequence>FSRPDGDGDGVWVRHASGVVGPVVGVAGFDLAEWPPRGAEVVDVSSWYPELAGRGYGYGPAFRGLRKVWRGSGEVFAEVALPEGVQAGGFAVHPALLDAVLQATDVATDPASDAASGNADAGAVRLPFAFGGVSVFAAGASLVRVRITPVADVAGDAVALEIADAFGAPVASVESYVCRAMSAQSVGERVYRIDWVPAPVTASVTAPAQSAAGKQEFTRLDVTGAAEDAGAEGLSGVPSAGVLSGMRSVVAGVLERVQEWVTVPEPGGPLVVVTRGAVGLPGEDVDVSVAPVWGLVRSAMAEWPGRFVLADIDGT</sequence>
<proteinExistence type="predicted"/>
<organism evidence="4 5">
    <name type="scientific">Microbispora tritici</name>
    <dbReference type="NCBI Taxonomy" id="2604471"/>
    <lineage>
        <taxon>Bacteria</taxon>
        <taxon>Bacillati</taxon>
        <taxon>Actinomycetota</taxon>
        <taxon>Actinomycetes</taxon>
        <taxon>Streptosporangiales</taxon>
        <taxon>Streptosporangiaceae</taxon>
        <taxon>Microbispora</taxon>
    </lineage>
</organism>
<dbReference type="InterPro" id="IPR042104">
    <property type="entry name" value="PKS_dehydratase_sf"/>
</dbReference>
<dbReference type="EMBL" id="VSEX01000207">
    <property type="protein sequence ID" value="TYB41288.1"/>
    <property type="molecule type" value="Genomic_DNA"/>
</dbReference>
<dbReference type="InterPro" id="IPR050091">
    <property type="entry name" value="PKS_NRPS_Biosynth_Enz"/>
</dbReference>
<evidence type="ECO:0000313" key="4">
    <source>
        <dbReference type="EMBL" id="TYB41288.1"/>
    </source>
</evidence>
<feature type="region of interest" description="C-terminal hotdog fold" evidence="2">
    <location>
        <begin position="39"/>
        <end position="187"/>
    </location>
</feature>
<dbReference type="Pfam" id="PF14765">
    <property type="entry name" value="PS-DH"/>
    <property type="match status" value="1"/>
</dbReference>
<dbReference type="PANTHER" id="PTHR43775">
    <property type="entry name" value="FATTY ACID SYNTHASE"/>
    <property type="match status" value="1"/>
</dbReference>
<evidence type="ECO:0000256" key="1">
    <source>
        <dbReference type="ARBA" id="ARBA00022679"/>
    </source>
</evidence>
<dbReference type="InterPro" id="IPR049551">
    <property type="entry name" value="PKS_DH_C"/>
</dbReference>
<evidence type="ECO:0000259" key="3">
    <source>
        <dbReference type="PROSITE" id="PS52019"/>
    </source>
</evidence>
<gene>
    <name evidence="4" type="ORF">FXF59_35320</name>
</gene>
<comment type="caution">
    <text evidence="2">Lacks conserved residue(s) required for the propagation of feature annotation.</text>
</comment>
<dbReference type="InterPro" id="IPR049900">
    <property type="entry name" value="PKS_mFAS_DH"/>
</dbReference>
<feature type="region of interest" description="N-terminal hotdog fold" evidence="2">
    <location>
        <begin position="1"/>
        <end position="27"/>
    </location>
</feature>
<dbReference type="Gene3D" id="3.40.50.11460">
    <property type="match status" value="1"/>
</dbReference>
<accession>A0ABY3LMY2</accession>
<evidence type="ECO:0000256" key="2">
    <source>
        <dbReference type="PROSITE-ProRule" id="PRU01363"/>
    </source>
</evidence>
<dbReference type="Gene3D" id="3.10.129.110">
    <property type="entry name" value="Polyketide synthase dehydratase"/>
    <property type="match status" value="1"/>
</dbReference>
<evidence type="ECO:0000313" key="5">
    <source>
        <dbReference type="Proteomes" id="UP000322810"/>
    </source>
</evidence>
<reference evidence="4 5" key="1">
    <citation type="submission" date="2019-08" db="EMBL/GenBank/DDBJ databases">
        <title>Microbispora tritici sp. nov., a novel actinomycete isolated from a root of wheat (Triticum aestivum L.).</title>
        <authorList>
            <person name="Klykleung N."/>
            <person name="Tanasupawat S."/>
        </authorList>
    </citation>
    <scope>NUCLEOTIDE SEQUENCE [LARGE SCALE GENOMIC DNA]</scope>
    <source>
        <strain evidence="4 5">MT50</strain>
    </source>
</reference>
<name>A0ABY3LMY2_9ACTN</name>
<feature type="non-terminal residue" evidence="4">
    <location>
        <position position="1"/>
    </location>
</feature>
<comment type="caution">
    <text evidence="4">The sequence shown here is derived from an EMBL/GenBank/DDBJ whole genome shotgun (WGS) entry which is preliminary data.</text>
</comment>
<dbReference type="PROSITE" id="PS52019">
    <property type="entry name" value="PKS_MFAS_DH"/>
    <property type="match status" value="1"/>
</dbReference>
<keyword evidence="1" id="KW-0808">Transferase</keyword>
<feature type="non-terminal residue" evidence="4">
    <location>
        <position position="315"/>
    </location>
</feature>
<protein>
    <recommendedName>
        <fullName evidence="3">PKS/mFAS DH domain-containing protein</fullName>
    </recommendedName>
</protein>
<dbReference type="SUPFAM" id="SSF51735">
    <property type="entry name" value="NAD(P)-binding Rossmann-fold domains"/>
    <property type="match status" value="1"/>
</dbReference>
<keyword evidence="5" id="KW-1185">Reference proteome</keyword>